<dbReference type="PROSITE" id="PS51257">
    <property type="entry name" value="PROKAR_LIPOPROTEIN"/>
    <property type="match status" value="1"/>
</dbReference>
<dbReference type="OrthoDB" id="410267at2759"/>
<evidence type="ECO:0000256" key="3">
    <source>
        <dbReference type="ARBA" id="ARBA00022989"/>
    </source>
</evidence>
<organism evidence="7 8">
    <name type="scientific">Hymenoscyphus fraxineus</name>
    <dbReference type="NCBI Taxonomy" id="746836"/>
    <lineage>
        <taxon>Eukaryota</taxon>
        <taxon>Fungi</taxon>
        <taxon>Dikarya</taxon>
        <taxon>Ascomycota</taxon>
        <taxon>Pezizomycotina</taxon>
        <taxon>Leotiomycetes</taxon>
        <taxon>Helotiales</taxon>
        <taxon>Helotiaceae</taxon>
        <taxon>Hymenoscyphus</taxon>
    </lineage>
</organism>
<dbReference type="Proteomes" id="UP000696280">
    <property type="component" value="Unassembled WGS sequence"/>
</dbReference>
<feature type="compositionally biased region" description="Low complexity" evidence="5">
    <location>
        <begin position="272"/>
        <end position="283"/>
    </location>
</feature>
<name>A0A9N9KR27_9HELO</name>
<feature type="transmembrane region" description="Helical" evidence="6">
    <location>
        <begin position="503"/>
        <end position="522"/>
    </location>
</feature>
<dbReference type="InterPro" id="IPR036259">
    <property type="entry name" value="MFS_trans_sf"/>
</dbReference>
<dbReference type="AlphaFoldDB" id="A0A9N9KR27"/>
<dbReference type="PANTHER" id="PTHR21576">
    <property type="entry name" value="UNCHARACTERIZED NODULIN-LIKE PROTEIN"/>
    <property type="match status" value="1"/>
</dbReference>
<evidence type="ECO:0000256" key="5">
    <source>
        <dbReference type="SAM" id="MobiDB-lite"/>
    </source>
</evidence>
<feature type="region of interest" description="Disordered" evidence="5">
    <location>
        <begin position="259"/>
        <end position="291"/>
    </location>
</feature>
<feature type="transmembrane region" description="Helical" evidence="6">
    <location>
        <begin position="422"/>
        <end position="445"/>
    </location>
</feature>
<accession>A0A9N9KR27</accession>
<dbReference type="GO" id="GO:0000329">
    <property type="term" value="C:fungal-type vacuole membrane"/>
    <property type="evidence" value="ECO:0007669"/>
    <property type="project" value="TreeGrafter"/>
</dbReference>
<feature type="transmembrane region" description="Helical" evidence="6">
    <location>
        <begin position="317"/>
        <end position="335"/>
    </location>
</feature>
<feature type="compositionally biased region" description="Acidic residues" evidence="5">
    <location>
        <begin position="259"/>
        <end position="270"/>
    </location>
</feature>
<protein>
    <recommendedName>
        <fullName evidence="9">Nodulin-like domain-containing protein</fullName>
    </recommendedName>
</protein>
<feature type="transmembrane region" description="Helical" evidence="6">
    <location>
        <begin position="103"/>
        <end position="124"/>
    </location>
</feature>
<dbReference type="GO" id="GO:0022857">
    <property type="term" value="F:transmembrane transporter activity"/>
    <property type="evidence" value="ECO:0007669"/>
    <property type="project" value="InterPro"/>
</dbReference>
<keyword evidence="2 6" id="KW-0812">Transmembrane</keyword>
<keyword evidence="3 6" id="KW-1133">Transmembrane helix</keyword>
<dbReference type="SUPFAM" id="SSF103473">
    <property type="entry name" value="MFS general substrate transporter"/>
    <property type="match status" value="1"/>
</dbReference>
<feature type="transmembrane region" description="Helical" evidence="6">
    <location>
        <begin position="169"/>
        <end position="189"/>
    </location>
</feature>
<comment type="subcellular location">
    <subcellularLocation>
        <location evidence="1">Membrane</location>
        <topology evidence="1">Multi-pass membrane protein</topology>
    </subcellularLocation>
</comment>
<dbReference type="InterPro" id="IPR011701">
    <property type="entry name" value="MFS"/>
</dbReference>
<dbReference type="Gene3D" id="1.20.1250.20">
    <property type="entry name" value="MFS general substrate transporter like domains"/>
    <property type="match status" value="2"/>
</dbReference>
<feature type="transmembrane region" description="Helical" evidence="6">
    <location>
        <begin position="396"/>
        <end position="416"/>
    </location>
</feature>
<keyword evidence="4 6" id="KW-0472">Membrane</keyword>
<evidence type="ECO:0000313" key="7">
    <source>
        <dbReference type="EMBL" id="CAG8951939.1"/>
    </source>
</evidence>
<evidence type="ECO:0000256" key="4">
    <source>
        <dbReference type="ARBA" id="ARBA00023136"/>
    </source>
</evidence>
<evidence type="ECO:0000256" key="1">
    <source>
        <dbReference type="ARBA" id="ARBA00004141"/>
    </source>
</evidence>
<reference evidence="7" key="1">
    <citation type="submission" date="2021-07" db="EMBL/GenBank/DDBJ databases">
        <authorList>
            <person name="Durling M."/>
        </authorList>
    </citation>
    <scope>NUCLEOTIDE SEQUENCE</scope>
</reference>
<comment type="caution">
    <text evidence="7">The sequence shown here is derived from an EMBL/GenBank/DDBJ whole genome shotgun (WGS) entry which is preliminary data.</text>
</comment>
<sequence>MSEQSLRRARIVSSIAATCISLACGTNYVYSAWAPQFAEKLKLSSTQSNLIGLSANLGMYTMGIPIGMLVDTKGPRLAVMVGAILLAAGYFPLHQAFDRGFASMPLLCMFSYMTGLGGCFAFAASIKTSALNWPRHRGTATGFPLAAFGLSAFFFSSFAQFVLPGNTGHFLLLLACGTFGLVFFPFFFLRVYPHPHYTALASSASGNRLHRTKSEDSKNRAGRALLEAEPGRSQFVVEHIPHTTQTQALNQIQVDQVEEPADEPLSETDETSSLVSRNSSSISGDLVESTSEEEINVKDHAHRVDIRGFQMLRLMEFWQMFILMGILTGVGLMTINNIGNDVQALWIHYDDSATEEFIGKRQAMHVSILSVCSFTGRLLSGFGSDFLVKIVKASRLWCLTAACVVFLIAQIAALTITTPVNLVFVSSLTGLAYGFLFGCFPSIVAEAFGVNGMSQNWGTMTLSPVISGNVFNIFYGEVFDAHSVIGKDGERVCNDGLQCYRKAYIVTVIACLIGLVVNLWSIRWTHLARLEEDRMQELEGRDA</sequence>
<feature type="transmembrane region" description="Helical" evidence="6">
    <location>
        <begin position="12"/>
        <end position="30"/>
    </location>
</feature>
<evidence type="ECO:0000256" key="6">
    <source>
        <dbReference type="SAM" id="Phobius"/>
    </source>
</evidence>
<feature type="transmembrane region" description="Helical" evidence="6">
    <location>
        <begin position="77"/>
        <end position="97"/>
    </location>
</feature>
<dbReference type="Pfam" id="PF07690">
    <property type="entry name" value="MFS_1"/>
    <property type="match status" value="1"/>
</dbReference>
<keyword evidence="8" id="KW-1185">Reference proteome</keyword>
<evidence type="ECO:0000313" key="8">
    <source>
        <dbReference type="Proteomes" id="UP000696280"/>
    </source>
</evidence>
<feature type="transmembrane region" description="Helical" evidence="6">
    <location>
        <begin position="145"/>
        <end position="163"/>
    </location>
</feature>
<proteinExistence type="predicted"/>
<evidence type="ECO:0000256" key="2">
    <source>
        <dbReference type="ARBA" id="ARBA00022692"/>
    </source>
</evidence>
<gene>
    <name evidence="7" type="ORF">HYFRA_00005745</name>
</gene>
<dbReference type="EMBL" id="CAJVRL010000044">
    <property type="protein sequence ID" value="CAG8951939.1"/>
    <property type="molecule type" value="Genomic_DNA"/>
</dbReference>
<dbReference type="PANTHER" id="PTHR21576:SF158">
    <property type="entry name" value="RIBOSOMAL RNA-PROCESSING PROTEIN 12-LIKE CONSERVED DOMAIN-CONTAINING PROTEIN"/>
    <property type="match status" value="1"/>
</dbReference>
<evidence type="ECO:0008006" key="9">
    <source>
        <dbReference type="Google" id="ProtNLM"/>
    </source>
</evidence>